<reference evidence="5" key="1">
    <citation type="journal article" date="2013" name="Science">
        <title>The Amborella genome and the evolution of flowering plants.</title>
        <authorList>
            <consortium name="Amborella Genome Project"/>
        </authorList>
    </citation>
    <scope>NUCLEOTIDE SEQUENCE [LARGE SCALE GENOMIC DNA]</scope>
</reference>
<dbReference type="PANTHER" id="PTHR47990">
    <property type="entry name" value="2-OXOGLUTARATE (2OG) AND FE(II)-DEPENDENT OXYGENASE SUPERFAMILY PROTEIN-RELATED"/>
    <property type="match status" value="1"/>
</dbReference>
<dbReference type="SUPFAM" id="SSF51197">
    <property type="entry name" value="Clavaminate synthase-like"/>
    <property type="match status" value="1"/>
</dbReference>
<dbReference type="eggNOG" id="KOG0143">
    <property type="taxonomic scope" value="Eukaryota"/>
</dbReference>
<proteinExistence type="predicted"/>
<keyword evidence="2" id="KW-0408">Iron</keyword>
<dbReference type="InterPro" id="IPR027443">
    <property type="entry name" value="IPNS-like_sf"/>
</dbReference>
<gene>
    <name evidence="4" type="ORF">AMTR_s00125p00084660</name>
</gene>
<dbReference type="GO" id="GO:0046872">
    <property type="term" value="F:metal ion binding"/>
    <property type="evidence" value="ECO:0007669"/>
    <property type="project" value="UniProtKB-KW"/>
</dbReference>
<evidence type="ECO:0000256" key="1">
    <source>
        <dbReference type="ARBA" id="ARBA00022723"/>
    </source>
</evidence>
<accession>W1NQ13</accession>
<dbReference type="Gramene" id="ERM97488">
    <property type="protein sequence ID" value="ERM97488"/>
    <property type="gene ID" value="AMTR_s00125p00084660"/>
</dbReference>
<name>W1NQ13_AMBTC</name>
<dbReference type="Proteomes" id="UP000017836">
    <property type="component" value="Unassembled WGS sequence"/>
</dbReference>
<dbReference type="Gene3D" id="2.60.120.330">
    <property type="entry name" value="B-lactam Antibiotic, Isopenicillin N Synthase, Chain"/>
    <property type="match status" value="1"/>
</dbReference>
<dbReference type="GO" id="GO:0045543">
    <property type="term" value="F:gibberellin 2-beta-dioxygenase activity"/>
    <property type="evidence" value="ECO:0007669"/>
    <property type="project" value="EnsemblPlants"/>
</dbReference>
<dbReference type="InterPro" id="IPR026992">
    <property type="entry name" value="DIOX_N"/>
</dbReference>
<evidence type="ECO:0000256" key="2">
    <source>
        <dbReference type="ARBA" id="ARBA00023004"/>
    </source>
</evidence>
<dbReference type="AlphaFoldDB" id="W1NQ13"/>
<dbReference type="InterPro" id="IPR050231">
    <property type="entry name" value="Iron_ascorbate_oxido_reductase"/>
</dbReference>
<evidence type="ECO:0000313" key="5">
    <source>
        <dbReference type="Proteomes" id="UP000017836"/>
    </source>
</evidence>
<dbReference type="HOGENOM" id="CLU_116014_0_0_1"/>
<dbReference type="STRING" id="13333.W1NQ13"/>
<dbReference type="Pfam" id="PF14226">
    <property type="entry name" value="DIOX_N"/>
    <property type="match status" value="1"/>
</dbReference>
<feature type="domain" description="Non-haem dioxygenase N-terminal" evidence="3">
    <location>
        <begin position="34"/>
        <end position="130"/>
    </location>
</feature>
<organism evidence="4 5">
    <name type="scientific">Amborella trichopoda</name>
    <dbReference type="NCBI Taxonomy" id="13333"/>
    <lineage>
        <taxon>Eukaryota</taxon>
        <taxon>Viridiplantae</taxon>
        <taxon>Streptophyta</taxon>
        <taxon>Embryophyta</taxon>
        <taxon>Tracheophyta</taxon>
        <taxon>Spermatophyta</taxon>
        <taxon>Magnoliopsida</taxon>
        <taxon>Amborellales</taxon>
        <taxon>Amborellaceae</taxon>
        <taxon>Amborella</taxon>
    </lineage>
</organism>
<evidence type="ECO:0000313" key="4">
    <source>
        <dbReference type="EMBL" id="ERM97488.1"/>
    </source>
</evidence>
<dbReference type="OMA" id="FAENCTM"/>
<keyword evidence="5" id="KW-1185">Reference proteome</keyword>
<dbReference type="EMBL" id="KI396312">
    <property type="protein sequence ID" value="ERM97488.1"/>
    <property type="molecule type" value="Genomic_DNA"/>
</dbReference>
<protein>
    <recommendedName>
        <fullName evidence="3">Non-haem dioxygenase N-terminal domain-containing protein</fullName>
    </recommendedName>
</protein>
<dbReference type="GO" id="GO:0009685">
    <property type="term" value="P:gibberellin metabolic process"/>
    <property type="evidence" value="ECO:0007669"/>
    <property type="project" value="EnsemblPlants"/>
</dbReference>
<sequence length="205" mass="23480">MDECNPPFEKAYKDLLCDPHAPLLDTVSAQDYDLPLIDASPLLHKTGQERESCVKEIGRASSEWGFFQVVNHGISGQLLNTIRREQEKLFRLPFDKKEKLHIFKDSYRWGTPNPKTLEKFSWSEAFHIPLSGISESEEIKSLRYAIEEFTTKVADLSQKLAEALVENMGITTRLFAENCTMNSCYLRRTWSIEHSTVTITAVKHA</sequence>
<evidence type="ECO:0000259" key="3">
    <source>
        <dbReference type="Pfam" id="PF14226"/>
    </source>
</evidence>
<keyword evidence="1" id="KW-0479">Metal-binding</keyword>